<evidence type="ECO:0000313" key="5">
    <source>
        <dbReference type="Proteomes" id="UP000322430"/>
    </source>
</evidence>
<accession>A0A5A8JX49</accession>
<sequence>MIGCIFNYLHKTKLAVASSDKRNPRECEDCYFCGAESRAAALQHLWTLPISKQAPRRAFVLSFCIRYYVLNDIRTYNLHMRYVKSYRIIGA</sequence>
<name>A0A5A8JX49_SALIN</name>
<proteinExistence type="predicted"/>
<dbReference type="EMBL" id="DAAHGT010000005">
    <property type="protein sequence ID" value="HAB6043593.1"/>
    <property type="molecule type" value="Genomic_DNA"/>
</dbReference>
<comment type="caution">
    <text evidence="4">The sequence shown here is derived from an EMBL/GenBank/DDBJ whole genome shotgun (WGS) entry which is preliminary data.</text>
</comment>
<reference evidence="1" key="1">
    <citation type="journal article" date="2018" name="Genome Biol.">
        <title>SKESA: strategic k-mer extension for scrupulous assemblies.</title>
        <authorList>
            <person name="Souvorov A."/>
            <person name="Agarwala R."/>
            <person name="Lipman D.J."/>
        </authorList>
    </citation>
    <scope>NUCLEOTIDE SEQUENCE</scope>
    <source>
        <strain evidence="1">Salmonella enterica</strain>
    </source>
</reference>
<reference evidence="1" key="3">
    <citation type="submission" date="2019-10" db="EMBL/GenBank/DDBJ databases">
        <authorList>
            <consortium name="NCBI Pathogen Detection Project"/>
        </authorList>
    </citation>
    <scope>NUCLEOTIDE SEQUENCE</scope>
    <source>
        <strain evidence="1">Salmonella enterica</strain>
    </source>
</reference>
<gene>
    <name evidence="4" type="ORF">FKB17_13600</name>
    <name evidence="3" type="ORF">G2769_04255</name>
    <name evidence="1" type="ORF">GB309_10755</name>
    <name evidence="2" type="ORF">GB361_08145</name>
</gene>
<dbReference type="EMBL" id="DAAQRZ010000002">
    <property type="protein sequence ID" value="HAE0623209.1"/>
    <property type="molecule type" value="Genomic_DNA"/>
</dbReference>
<protein>
    <submittedName>
        <fullName evidence="4">Uncharacterized protein</fullName>
    </submittedName>
</protein>
<evidence type="ECO:0000313" key="2">
    <source>
        <dbReference type="EMBL" id="HAB6187384.1"/>
    </source>
</evidence>
<dbReference type="EMBL" id="VHLS01000006">
    <property type="protein sequence ID" value="KAA0268888.1"/>
    <property type="molecule type" value="Genomic_DNA"/>
</dbReference>
<dbReference type="Proteomes" id="UP000322430">
    <property type="component" value="Unassembled WGS sequence"/>
</dbReference>
<evidence type="ECO:0000313" key="4">
    <source>
        <dbReference type="EMBL" id="KAA0268888.1"/>
    </source>
</evidence>
<reference evidence="4 5" key="2">
    <citation type="journal article" date="2019" name="Int. J. Food Microbiol.">
        <title>Non-typhoidal Salmonella contamination in egg shells and contents from retail in Western Australia: Serovar diversity, multilocus sequence types, and phenotypic and genomic characterizations of antimicrobial resistance.</title>
        <authorList>
            <person name="Sodagari H.R."/>
            <person name="Mohammed A.B."/>
            <person name="Wang P."/>
            <person name="O'Dea M."/>
            <person name="Abraham S."/>
            <person name="Robertson I."/>
            <person name="Habib I."/>
        </authorList>
    </citation>
    <scope>NUCLEOTIDE SEQUENCE [LARGE SCALE GENOMIC DNA]</scope>
    <source>
        <strain evidence="4 5">RS45-4</strain>
    </source>
</reference>
<dbReference type="AlphaFoldDB" id="A0A5A8JX49"/>
<organism evidence="4 5">
    <name type="scientific">Salmonella infantis</name>
    <dbReference type="NCBI Taxonomy" id="595"/>
    <lineage>
        <taxon>Bacteria</taxon>
        <taxon>Pseudomonadati</taxon>
        <taxon>Pseudomonadota</taxon>
        <taxon>Gammaproteobacteria</taxon>
        <taxon>Enterobacterales</taxon>
        <taxon>Enterobacteriaceae</taxon>
        <taxon>Salmonella</taxon>
    </lineage>
</organism>
<evidence type="ECO:0000313" key="3">
    <source>
        <dbReference type="EMBL" id="HAE0623209.1"/>
    </source>
</evidence>
<evidence type="ECO:0000313" key="1">
    <source>
        <dbReference type="EMBL" id="HAB6043593.1"/>
    </source>
</evidence>
<dbReference type="EMBL" id="DAAHIL010000003">
    <property type="protein sequence ID" value="HAB6187384.1"/>
    <property type="molecule type" value="Genomic_DNA"/>
</dbReference>